<evidence type="ECO:0000313" key="8">
    <source>
        <dbReference type="Proteomes" id="UP000004318"/>
    </source>
</evidence>
<dbReference type="OrthoDB" id="9810775at2"/>
<evidence type="ECO:0000313" key="7">
    <source>
        <dbReference type="EMBL" id="EAQ03541.1"/>
    </source>
</evidence>
<keyword evidence="4" id="KW-0408">Iron</keyword>
<dbReference type="SUPFAM" id="SSF102114">
    <property type="entry name" value="Radical SAM enzymes"/>
    <property type="match status" value="1"/>
</dbReference>
<dbReference type="SFLD" id="SFLDS00029">
    <property type="entry name" value="Radical_SAM"/>
    <property type="match status" value="1"/>
</dbReference>
<evidence type="ECO:0000256" key="2">
    <source>
        <dbReference type="ARBA" id="ARBA00022691"/>
    </source>
</evidence>
<keyword evidence="8" id="KW-1185">Reference proteome</keyword>
<comment type="caution">
    <text evidence="7">The sequence shown here is derived from an EMBL/GenBank/DDBJ whole genome shotgun (WGS) entry which is preliminary data.</text>
</comment>
<comment type="cofactor">
    <cofactor evidence="1">
        <name>[4Fe-4S] cluster</name>
        <dbReference type="ChEBI" id="CHEBI:49883"/>
    </cofactor>
</comment>
<sequence length="314" mass="33796">MKDQTDANFGKFADPAVTADGQRRASVALSGLRTLWVNTGTLCNIACAHCYIESSPVNDALVYISAEEVSEAIVDVQARGHPLEEVGFTGGEPFLNPAFPAMVEDTLRRGLKVLILTNAMKPMMRPRCRAALERVQAAYPGRLTMRISIDHHGRGLHDAERGAGAFEETLTGMRWLRDAGIAMAVAGRGFSEEGEAEMRAGYAALFAREGFAIDAQDPAQCVLFPEMDLRAEVPEITTACWGILNKRPADVMCASSRMLVKRKGEAPSYAACTLLPHDPRFDMGSGAPERGQSVALNHPHCAKFCVLGGASCAA</sequence>
<evidence type="ECO:0000256" key="4">
    <source>
        <dbReference type="ARBA" id="ARBA00023004"/>
    </source>
</evidence>
<dbReference type="HOGENOM" id="CLU_882429_0_0_5"/>
<dbReference type="CDD" id="cd01335">
    <property type="entry name" value="Radical_SAM"/>
    <property type="match status" value="1"/>
</dbReference>
<reference evidence="7 8" key="1">
    <citation type="journal article" date="2010" name="J. Bacteriol.">
        <title>Genome sequences of Oceanicola granulosus HTCC2516(T) and Oceanicola batsensis HTCC2597(TDelta).</title>
        <authorList>
            <person name="Thrash J.C."/>
            <person name="Cho J.C."/>
            <person name="Vergin K.L."/>
            <person name="Giovannoni S.J."/>
        </authorList>
    </citation>
    <scope>NUCLEOTIDE SEQUENCE [LARGE SCALE GENOMIC DNA]</scope>
    <source>
        <strain evidence="8">ATCC BAA-863 / DSM 15984 / KCTC 12145 / HTCC2597</strain>
    </source>
</reference>
<dbReference type="Proteomes" id="UP000004318">
    <property type="component" value="Unassembled WGS sequence"/>
</dbReference>
<evidence type="ECO:0000259" key="6">
    <source>
        <dbReference type="Pfam" id="PF04055"/>
    </source>
</evidence>
<keyword evidence="3" id="KW-0479">Metal-binding</keyword>
<evidence type="ECO:0000256" key="1">
    <source>
        <dbReference type="ARBA" id="ARBA00001966"/>
    </source>
</evidence>
<organism evidence="7 8">
    <name type="scientific">Pseudooceanicola batsensis (strain ATCC BAA-863 / DSM 15984 / KCTC 12145 / HTCC2597)</name>
    <name type="common">Oceanicola batsensis</name>
    <dbReference type="NCBI Taxonomy" id="252305"/>
    <lineage>
        <taxon>Bacteria</taxon>
        <taxon>Pseudomonadati</taxon>
        <taxon>Pseudomonadota</taxon>
        <taxon>Alphaproteobacteria</taxon>
        <taxon>Rhodobacterales</taxon>
        <taxon>Paracoccaceae</taxon>
        <taxon>Pseudooceanicola</taxon>
    </lineage>
</organism>
<dbReference type="STRING" id="252305.OB2597_02937"/>
<keyword evidence="2" id="KW-0949">S-adenosyl-L-methionine</keyword>
<dbReference type="PANTHER" id="PTHR11228:SF7">
    <property type="entry name" value="PQQA PEPTIDE CYCLASE"/>
    <property type="match status" value="1"/>
</dbReference>
<dbReference type="RefSeq" id="WP_009804841.1">
    <property type="nucleotide sequence ID" value="NZ_CH724131.1"/>
</dbReference>
<feature type="domain" description="Radical SAM core" evidence="6">
    <location>
        <begin position="38"/>
        <end position="192"/>
    </location>
</feature>
<dbReference type="InterPro" id="IPR058240">
    <property type="entry name" value="rSAM_sf"/>
</dbReference>
<dbReference type="AlphaFoldDB" id="A3TXI1"/>
<dbReference type="GO" id="GO:0003824">
    <property type="term" value="F:catalytic activity"/>
    <property type="evidence" value="ECO:0007669"/>
    <property type="project" value="InterPro"/>
</dbReference>
<dbReference type="eggNOG" id="COG0535">
    <property type="taxonomic scope" value="Bacteria"/>
</dbReference>
<evidence type="ECO:0000256" key="5">
    <source>
        <dbReference type="ARBA" id="ARBA00023014"/>
    </source>
</evidence>
<dbReference type="Gene3D" id="3.20.20.70">
    <property type="entry name" value="Aldolase class I"/>
    <property type="match status" value="1"/>
</dbReference>
<protein>
    <submittedName>
        <fullName evidence="7">Radical SAM domain protein</fullName>
    </submittedName>
</protein>
<dbReference type="SFLD" id="SFLDG01067">
    <property type="entry name" value="SPASM/twitch_domain_containing"/>
    <property type="match status" value="1"/>
</dbReference>
<accession>A3TXI1</accession>
<dbReference type="EMBL" id="AAMO01000004">
    <property type="protein sequence ID" value="EAQ03541.1"/>
    <property type="molecule type" value="Genomic_DNA"/>
</dbReference>
<dbReference type="GO" id="GO:0051536">
    <property type="term" value="F:iron-sulfur cluster binding"/>
    <property type="evidence" value="ECO:0007669"/>
    <property type="project" value="UniProtKB-KW"/>
</dbReference>
<dbReference type="GO" id="GO:0046872">
    <property type="term" value="F:metal ion binding"/>
    <property type="evidence" value="ECO:0007669"/>
    <property type="project" value="UniProtKB-KW"/>
</dbReference>
<dbReference type="PANTHER" id="PTHR11228">
    <property type="entry name" value="RADICAL SAM DOMAIN PROTEIN"/>
    <property type="match status" value="1"/>
</dbReference>
<dbReference type="Pfam" id="PF04055">
    <property type="entry name" value="Radical_SAM"/>
    <property type="match status" value="1"/>
</dbReference>
<keyword evidence="5" id="KW-0411">Iron-sulfur</keyword>
<name>A3TXI1_PSEBH</name>
<dbReference type="InterPro" id="IPR013785">
    <property type="entry name" value="Aldolase_TIM"/>
</dbReference>
<dbReference type="InterPro" id="IPR007197">
    <property type="entry name" value="rSAM"/>
</dbReference>
<gene>
    <name evidence="7" type="ORF">OB2597_02937</name>
</gene>
<evidence type="ECO:0000256" key="3">
    <source>
        <dbReference type="ARBA" id="ARBA00022723"/>
    </source>
</evidence>
<proteinExistence type="predicted"/>
<dbReference type="InterPro" id="IPR050377">
    <property type="entry name" value="Radical_SAM_PqqE_MftC-like"/>
</dbReference>